<protein>
    <submittedName>
        <fullName evidence="1">Uncharacterized protein</fullName>
    </submittedName>
</protein>
<evidence type="ECO:0000313" key="1">
    <source>
        <dbReference type="EMBL" id="WMT09837.1"/>
    </source>
</evidence>
<name>A0AAF0PEN1_9EURY</name>
<proteinExistence type="predicted"/>
<dbReference type="Proteomes" id="UP001224926">
    <property type="component" value="Chromosome"/>
</dbReference>
<dbReference type="GeneID" id="39861842"/>
<reference evidence="1 2" key="1">
    <citation type="submission" date="2022-07" db="EMBL/GenBank/DDBJ databases">
        <title>Two temperate virus in Haloterrigena jeotgali A29.</title>
        <authorList>
            <person name="Deng X."/>
        </authorList>
    </citation>
    <scope>NUCLEOTIDE SEQUENCE [LARGE SCALE GENOMIC DNA]</scope>
    <source>
        <strain evidence="1 2">A29</strain>
    </source>
</reference>
<dbReference type="InterPro" id="IPR045397">
    <property type="entry name" value="TumE-like"/>
</dbReference>
<dbReference type="GeneID" id="84214166"/>
<evidence type="ECO:0000313" key="2">
    <source>
        <dbReference type="Proteomes" id="UP001224926"/>
    </source>
</evidence>
<keyword evidence="2" id="KW-1185">Reference proteome</keyword>
<dbReference type="Pfam" id="PF20126">
    <property type="entry name" value="TumE"/>
    <property type="match status" value="1"/>
</dbReference>
<sequence>MGPERESGPSSPGPPDRRTLRLLERRLADDPLVAGTAFDPDSTEPRVLEARLDSDLFPPSIDGARFDIRWFTTDDFTIHYVETGADGHRWECRWDRHPNPHDPRLHFHYPPDGTETAALELPSVHPLDVIATALAAVEERIDRAWDARD</sequence>
<organism evidence="1 2">
    <name type="scientific">Natrinema thermotolerans</name>
    <dbReference type="NCBI Taxonomy" id="121872"/>
    <lineage>
        <taxon>Archaea</taxon>
        <taxon>Methanobacteriati</taxon>
        <taxon>Methanobacteriota</taxon>
        <taxon>Stenosarchaea group</taxon>
        <taxon>Halobacteria</taxon>
        <taxon>Halobacteriales</taxon>
        <taxon>Natrialbaceae</taxon>
        <taxon>Natrinema</taxon>
    </lineage>
</organism>
<gene>
    <name evidence="1" type="ORF">NP511_09455</name>
</gene>
<dbReference type="RefSeq" id="WP_049965378.1">
    <property type="nucleotide sequence ID" value="NZ_CP101873.1"/>
</dbReference>
<accession>A0AAF0PEN1</accession>
<dbReference type="AlphaFoldDB" id="A0AAF0PEN1"/>
<dbReference type="EMBL" id="CP101873">
    <property type="protein sequence ID" value="WMT09837.1"/>
    <property type="molecule type" value="Genomic_DNA"/>
</dbReference>